<sequence length="392" mass="44396">MRNRIFTLIGLRSRSRLPSAIPLPRLSDATEKQKILRPDVLPPFTETEDQRRQREFFEINAKPLTPPAFDLSAEFTHPDKAIMDVLSDFVEKNRGSPHYCYLLSNLLASARLRELGVGFNVIPIPDKQEWKASWHEEGKPNWLGTIITEADGMPRLSYTASVTGYMEKDGGKGGYGVVLFDHFGRPKVASVGVSLKGKVPLTYYEFQGVRSALQLAVDLGSGGEIKLYCISIVVRNILDRCLELRCCTPACTGKIGRSTSHKLCTSCAGILLHGDRVMEDFDLLFPLISDILDLFYKLNKFISVNVRVCFGSDYLAKYFIMSTTKEYEMVMKPNEIPEEVVDSIYDEMFTGDRVHSRLIMVEEMSKVNEYTHPHSLYAKLRKFGTHEFLAKN</sequence>
<name>A0AAD4X5Y4_9MAGN</name>
<accession>A0AAD4X5Y4</accession>
<keyword evidence="2" id="KW-1185">Reference proteome</keyword>
<reference evidence="1" key="1">
    <citation type="submission" date="2022-04" db="EMBL/GenBank/DDBJ databases">
        <title>A functionally conserved STORR gene fusion in Papaver species that diverged 16.8 million years ago.</title>
        <authorList>
            <person name="Catania T."/>
        </authorList>
    </citation>
    <scope>NUCLEOTIDE SEQUENCE</scope>
    <source>
        <strain evidence="1">S-188037</strain>
    </source>
</reference>
<evidence type="ECO:0000313" key="1">
    <source>
        <dbReference type="EMBL" id="KAI3851986.1"/>
    </source>
</evidence>
<dbReference type="Proteomes" id="UP001202328">
    <property type="component" value="Unassembled WGS sequence"/>
</dbReference>
<evidence type="ECO:0008006" key="3">
    <source>
        <dbReference type="Google" id="ProtNLM"/>
    </source>
</evidence>
<proteinExistence type="predicted"/>
<protein>
    <recommendedName>
        <fullName evidence="3">RNase H type-1 domain-containing protein</fullName>
    </recommendedName>
</protein>
<evidence type="ECO:0000313" key="2">
    <source>
        <dbReference type="Proteomes" id="UP001202328"/>
    </source>
</evidence>
<organism evidence="1 2">
    <name type="scientific">Papaver atlanticum</name>
    <dbReference type="NCBI Taxonomy" id="357466"/>
    <lineage>
        <taxon>Eukaryota</taxon>
        <taxon>Viridiplantae</taxon>
        <taxon>Streptophyta</taxon>
        <taxon>Embryophyta</taxon>
        <taxon>Tracheophyta</taxon>
        <taxon>Spermatophyta</taxon>
        <taxon>Magnoliopsida</taxon>
        <taxon>Ranunculales</taxon>
        <taxon>Papaveraceae</taxon>
        <taxon>Papaveroideae</taxon>
        <taxon>Papaver</taxon>
    </lineage>
</organism>
<dbReference type="AlphaFoldDB" id="A0AAD4X5Y4"/>
<comment type="caution">
    <text evidence="1">The sequence shown here is derived from an EMBL/GenBank/DDBJ whole genome shotgun (WGS) entry which is preliminary data.</text>
</comment>
<dbReference type="EMBL" id="JAJJMB010015809">
    <property type="protein sequence ID" value="KAI3851986.1"/>
    <property type="molecule type" value="Genomic_DNA"/>
</dbReference>
<gene>
    <name evidence="1" type="ORF">MKW98_019985</name>
</gene>